<protein>
    <submittedName>
        <fullName evidence="1">Uncharacterized protein</fullName>
    </submittedName>
</protein>
<accession>A0A4S3JDB0</accession>
<evidence type="ECO:0000313" key="1">
    <source>
        <dbReference type="EMBL" id="THC93219.1"/>
    </source>
</evidence>
<dbReference type="Proteomes" id="UP000308092">
    <property type="component" value="Unassembled WGS sequence"/>
</dbReference>
<evidence type="ECO:0000313" key="2">
    <source>
        <dbReference type="Proteomes" id="UP000308092"/>
    </source>
</evidence>
<name>A0A4S3JDB0_9EURO</name>
<dbReference type="SUPFAM" id="SSF52540">
    <property type="entry name" value="P-loop containing nucleoside triphosphate hydrolases"/>
    <property type="match status" value="1"/>
</dbReference>
<dbReference type="EMBL" id="SOSA01000278">
    <property type="protein sequence ID" value="THC93219.1"/>
    <property type="molecule type" value="Genomic_DNA"/>
</dbReference>
<dbReference type="VEuPathDB" id="FungiDB:EYZ11_007301"/>
<gene>
    <name evidence="1" type="ORF">EYZ11_007301</name>
</gene>
<keyword evidence="2" id="KW-1185">Reference proteome</keyword>
<sequence>MTRSTLFHASVGYITLLILKNSTLEVERGERIAVVTRTGAVKITLSMALIRGLEADYGQIARH</sequence>
<dbReference type="InterPro" id="IPR027417">
    <property type="entry name" value="P-loop_NTPase"/>
</dbReference>
<comment type="caution">
    <text evidence="1">The sequence shown here is derived from an EMBL/GenBank/DDBJ whole genome shotgun (WGS) entry which is preliminary data.</text>
</comment>
<reference evidence="1 2" key="1">
    <citation type="submission" date="2019-03" db="EMBL/GenBank/DDBJ databases">
        <title>The genome sequence of a newly discovered highly antifungal drug resistant Aspergillus species, Aspergillus tanneri NIH 1004.</title>
        <authorList>
            <person name="Mounaud S."/>
            <person name="Singh I."/>
            <person name="Joardar V."/>
            <person name="Pakala S."/>
            <person name="Pakala S."/>
            <person name="Venepally P."/>
            <person name="Hoover J."/>
            <person name="Nierman W."/>
            <person name="Chung J."/>
            <person name="Losada L."/>
        </authorList>
    </citation>
    <scope>NUCLEOTIDE SEQUENCE [LARGE SCALE GENOMIC DNA]</scope>
    <source>
        <strain evidence="1 2">NIH1004</strain>
    </source>
</reference>
<proteinExistence type="predicted"/>
<dbReference type="Gene3D" id="3.40.50.300">
    <property type="entry name" value="P-loop containing nucleotide triphosphate hydrolases"/>
    <property type="match status" value="1"/>
</dbReference>
<dbReference type="AlphaFoldDB" id="A0A4S3JDB0"/>
<organism evidence="1 2">
    <name type="scientific">Aspergillus tanneri</name>
    <dbReference type="NCBI Taxonomy" id="1220188"/>
    <lineage>
        <taxon>Eukaryota</taxon>
        <taxon>Fungi</taxon>
        <taxon>Dikarya</taxon>
        <taxon>Ascomycota</taxon>
        <taxon>Pezizomycotina</taxon>
        <taxon>Eurotiomycetes</taxon>
        <taxon>Eurotiomycetidae</taxon>
        <taxon>Eurotiales</taxon>
        <taxon>Aspergillaceae</taxon>
        <taxon>Aspergillus</taxon>
        <taxon>Aspergillus subgen. Circumdati</taxon>
    </lineage>
</organism>